<organism evidence="1 2">
    <name type="scientific">Staurois parvus</name>
    <dbReference type="NCBI Taxonomy" id="386267"/>
    <lineage>
        <taxon>Eukaryota</taxon>
        <taxon>Metazoa</taxon>
        <taxon>Chordata</taxon>
        <taxon>Craniata</taxon>
        <taxon>Vertebrata</taxon>
        <taxon>Euteleostomi</taxon>
        <taxon>Amphibia</taxon>
        <taxon>Batrachia</taxon>
        <taxon>Anura</taxon>
        <taxon>Neobatrachia</taxon>
        <taxon>Ranoidea</taxon>
        <taxon>Ranidae</taxon>
        <taxon>Staurois</taxon>
    </lineage>
</organism>
<dbReference type="EMBL" id="CATNWA010020147">
    <property type="protein sequence ID" value="CAI9616927.1"/>
    <property type="molecule type" value="Genomic_DNA"/>
</dbReference>
<accession>A0ABN9H8D1</accession>
<name>A0ABN9H8D1_9NEOB</name>
<protein>
    <submittedName>
        <fullName evidence="1">Uncharacterized protein</fullName>
    </submittedName>
</protein>
<sequence length="115" mass="12528">MGDDRGIPSMNNLYRPYKHMTGMGQSLSPLTANPLDNGLGSIQNSQQSLHNYGQLGHNRIARGNQHLPRELATPPSAMMSHLNGMGSISWAHVDLQPSQATLIFQVPAEQLWAVG</sequence>
<dbReference type="Proteomes" id="UP001162483">
    <property type="component" value="Unassembled WGS sequence"/>
</dbReference>
<reference evidence="1" key="1">
    <citation type="submission" date="2023-05" db="EMBL/GenBank/DDBJ databases">
        <authorList>
            <person name="Stuckert A."/>
        </authorList>
    </citation>
    <scope>NUCLEOTIDE SEQUENCE</scope>
</reference>
<gene>
    <name evidence="1" type="ORF">SPARVUS_LOCUS15479017</name>
</gene>
<proteinExistence type="predicted"/>
<keyword evidence="2" id="KW-1185">Reference proteome</keyword>
<comment type="caution">
    <text evidence="1">The sequence shown here is derived from an EMBL/GenBank/DDBJ whole genome shotgun (WGS) entry which is preliminary data.</text>
</comment>
<evidence type="ECO:0000313" key="2">
    <source>
        <dbReference type="Proteomes" id="UP001162483"/>
    </source>
</evidence>
<evidence type="ECO:0000313" key="1">
    <source>
        <dbReference type="EMBL" id="CAI9616927.1"/>
    </source>
</evidence>